<dbReference type="Proteomes" id="UP000003656">
    <property type="component" value="Unassembled WGS sequence"/>
</dbReference>
<name>D1NUB9_9BIFI</name>
<sequence>MDLSRAKQTLLENDSLRFAAVKDCEIITDTDYSLRPLLKLLDAHRTLAGFTAADRVIGKGGALLYVLLGVRTVYAPIMSRDALETLERHGINADYEELVPTISNYAETGICPIEDAVSNIDDPLDAESAIRPVVAGLAKVH</sequence>
<reference evidence="1 3" key="1">
    <citation type="submission" date="2009-11" db="EMBL/GenBank/DDBJ databases">
        <authorList>
            <person name="Weinstock G."/>
            <person name="Sodergren E."/>
            <person name="Clifton S."/>
            <person name="Fulton L."/>
            <person name="Fulton B."/>
            <person name="Courtney L."/>
            <person name="Fronick C."/>
            <person name="Harrison M."/>
            <person name="Strong C."/>
            <person name="Farmer C."/>
            <person name="Delahaunty K."/>
            <person name="Markovic C."/>
            <person name="Hall O."/>
            <person name="Minx P."/>
            <person name="Tomlinson C."/>
            <person name="Mitreva M."/>
            <person name="Nelson J."/>
            <person name="Hou S."/>
            <person name="Wollam A."/>
            <person name="Pepin K.H."/>
            <person name="Johnson M."/>
            <person name="Bhonagiri V."/>
            <person name="Nash W.E."/>
            <person name="Warren W."/>
            <person name="Chinwalla A."/>
            <person name="Mardis E.R."/>
            <person name="Wilson R.K."/>
        </authorList>
    </citation>
    <scope>NUCLEOTIDE SEQUENCE [LARGE SCALE GENOMIC DNA]</scope>
    <source>
        <strain evidence="1 3">DSM 20093</strain>
    </source>
</reference>
<dbReference type="Pfam" id="PF08973">
    <property type="entry name" value="TM1506"/>
    <property type="match status" value="1"/>
</dbReference>
<dbReference type="Proteomes" id="UP000029074">
    <property type="component" value="Unassembled WGS sequence"/>
</dbReference>
<evidence type="ECO:0000313" key="3">
    <source>
        <dbReference type="Proteomes" id="UP000003656"/>
    </source>
</evidence>
<reference evidence="2 4" key="2">
    <citation type="submission" date="2014-03" db="EMBL/GenBank/DDBJ databases">
        <title>Genomics of Bifidobacteria.</title>
        <authorList>
            <person name="Ventura M."/>
            <person name="Milani C."/>
            <person name="Lugli G.A."/>
        </authorList>
    </citation>
    <scope>NUCLEOTIDE SEQUENCE [LARGE SCALE GENOMIC DNA]</scope>
    <source>
        <strain evidence="2 4">LMG 11596</strain>
    </source>
</reference>
<evidence type="ECO:0000313" key="4">
    <source>
        <dbReference type="Proteomes" id="UP000029074"/>
    </source>
</evidence>
<protein>
    <submittedName>
        <fullName evidence="2">Putative TonB-dependent outer membrane receptor</fullName>
    </submittedName>
</protein>
<organism evidence="1 3">
    <name type="scientific">Bifidobacterium gallicum DSM 20093 = LMG 11596</name>
    <dbReference type="NCBI Taxonomy" id="561180"/>
    <lineage>
        <taxon>Bacteria</taxon>
        <taxon>Bacillati</taxon>
        <taxon>Actinomycetota</taxon>
        <taxon>Actinomycetes</taxon>
        <taxon>Bifidobacteriales</taxon>
        <taxon>Bifidobacteriaceae</taxon>
        <taxon>Bifidobacterium</taxon>
    </lineage>
</organism>
<dbReference type="EMBL" id="JGYW01000007">
    <property type="protein sequence ID" value="KFI58315.1"/>
    <property type="molecule type" value="Genomic_DNA"/>
</dbReference>
<dbReference type="InterPro" id="IPR037081">
    <property type="entry name" value="Hyp_TM1506"/>
</dbReference>
<dbReference type="OrthoDB" id="3233224at2"/>
<proteinExistence type="predicted"/>
<dbReference type="AlphaFoldDB" id="D1NUB9"/>
<dbReference type="InterPro" id="IPR015067">
    <property type="entry name" value="DUF1893_TM1506-like"/>
</dbReference>
<dbReference type="EMBL" id="ABXB03000002">
    <property type="protein sequence ID" value="EFA23323.1"/>
    <property type="molecule type" value="Genomic_DNA"/>
</dbReference>
<dbReference type="Gene3D" id="3.40.140.30">
    <property type="entry name" value="Hypothetical protein TM1506"/>
    <property type="match status" value="1"/>
</dbReference>
<dbReference type="RefSeq" id="WP_006294889.1">
    <property type="nucleotide sequence ID" value="NZ_ABXB03000002.1"/>
</dbReference>
<dbReference type="eggNOG" id="ENOG50332RU">
    <property type="taxonomic scope" value="Bacteria"/>
</dbReference>
<keyword evidence="2" id="KW-0675">Receptor</keyword>
<evidence type="ECO:0000313" key="1">
    <source>
        <dbReference type="EMBL" id="EFA23323.1"/>
    </source>
</evidence>
<evidence type="ECO:0000313" key="2">
    <source>
        <dbReference type="EMBL" id="KFI58315.1"/>
    </source>
</evidence>
<dbReference type="InterPro" id="IPR016193">
    <property type="entry name" value="Cytidine_deaminase-like"/>
</dbReference>
<gene>
    <name evidence="2" type="ORF">BGLCM_1262</name>
    <name evidence="1" type="ORF">BIFGAL_03440</name>
</gene>
<accession>D1NUB9</accession>
<comment type="caution">
    <text evidence="1">The sequence shown here is derived from an EMBL/GenBank/DDBJ whole genome shotgun (WGS) entry which is preliminary data.</text>
</comment>
<dbReference type="SUPFAM" id="SSF53927">
    <property type="entry name" value="Cytidine deaminase-like"/>
    <property type="match status" value="1"/>
</dbReference>
<keyword evidence="4" id="KW-1185">Reference proteome</keyword>
<dbReference type="GO" id="GO:0003824">
    <property type="term" value="F:catalytic activity"/>
    <property type="evidence" value="ECO:0007669"/>
    <property type="project" value="InterPro"/>
</dbReference>